<dbReference type="InterPro" id="IPR043130">
    <property type="entry name" value="CDP-OH_PTrfase_TM_dom"/>
</dbReference>
<comment type="subcellular location">
    <subcellularLocation>
        <location evidence="3">Endomembrane system</location>
    </subcellularLocation>
    <subcellularLocation>
        <location evidence="2">Membrane</location>
        <topology evidence="2">Multi-pass membrane protein</topology>
    </subcellularLocation>
</comment>
<evidence type="ECO:0000256" key="17">
    <source>
        <dbReference type="SAM" id="Phobius"/>
    </source>
</evidence>
<dbReference type="InterPro" id="IPR048254">
    <property type="entry name" value="CDP_ALCOHOL_P_TRANSF_CS"/>
</dbReference>
<evidence type="ECO:0000256" key="2">
    <source>
        <dbReference type="ARBA" id="ARBA00004141"/>
    </source>
</evidence>
<dbReference type="InterPro" id="IPR004533">
    <property type="entry name" value="CDP-diaglyc--ser_O-PTrfase"/>
</dbReference>
<evidence type="ECO:0000256" key="3">
    <source>
        <dbReference type="ARBA" id="ARBA00004308"/>
    </source>
</evidence>
<evidence type="ECO:0000256" key="12">
    <source>
        <dbReference type="ARBA" id="ARBA00023136"/>
    </source>
</evidence>
<dbReference type="Pfam" id="PF01066">
    <property type="entry name" value="CDP-OH_P_transf"/>
    <property type="match status" value="1"/>
</dbReference>
<dbReference type="GO" id="GO:0003882">
    <property type="term" value="F:CDP-diacylglycerol-serine O-phosphatidyltransferase activity"/>
    <property type="evidence" value="ECO:0007669"/>
    <property type="project" value="UniProtKB-EC"/>
</dbReference>
<dbReference type="EC" id="2.7.8.8" evidence="5"/>
<feature type="transmembrane region" description="Helical" evidence="17">
    <location>
        <begin position="116"/>
        <end position="132"/>
    </location>
</feature>
<dbReference type="HOGENOM" id="CLU_049944_3_1_2"/>
<keyword evidence="10 17" id="KW-1133">Transmembrane helix</keyword>
<dbReference type="OrthoDB" id="221913at2157"/>
<evidence type="ECO:0000256" key="7">
    <source>
        <dbReference type="ARBA" id="ARBA00022516"/>
    </source>
</evidence>
<keyword evidence="13" id="KW-0594">Phospholipid biosynthesis</keyword>
<evidence type="ECO:0000256" key="9">
    <source>
        <dbReference type="ARBA" id="ARBA00022692"/>
    </source>
</evidence>
<evidence type="ECO:0000256" key="13">
    <source>
        <dbReference type="ARBA" id="ARBA00023209"/>
    </source>
</evidence>
<feature type="transmembrane region" description="Helical" evidence="17">
    <location>
        <begin position="165"/>
        <end position="183"/>
    </location>
</feature>
<dbReference type="AlphaFoldDB" id="A0B8T3"/>
<dbReference type="GO" id="GO:0012505">
    <property type="term" value="C:endomembrane system"/>
    <property type="evidence" value="ECO:0007669"/>
    <property type="project" value="UniProtKB-SubCell"/>
</dbReference>
<feature type="transmembrane region" description="Helical" evidence="17">
    <location>
        <begin position="138"/>
        <end position="158"/>
    </location>
</feature>
<evidence type="ECO:0000256" key="4">
    <source>
        <dbReference type="ARBA" id="ARBA00010441"/>
    </source>
</evidence>
<dbReference type="Proteomes" id="UP000000674">
    <property type="component" value="Chromosome"/>
</dbReference>
<evidence type="ECO:0000313" key="18">
    <source>
        <dbReference type="EMBL" id="ABK15107.1"/>
    </source>
</evidence>
<feature type="transmembrane region" description="Helical" evidence="17">
    <location>
        <begin position="87"/>
        <end position="104"/>
    </location>
</feature>
<evidence type="ECO:0000256" key="6">
    <source>
        <dbReference type="ARBA" id="ARBA00017171"/>
    </source>
</evidence>
<dbReference type="GO" id="GO:0008654">
    <property type="term" value="P:phospholipid biosynthetic process"/>
    <property type="evidence" value="ECO:0007669"/>
    <property type="project" value="UniProtKB-KW"/>
</dbReference>
<dbReference type="EMBL" id="CP000477">
    <property type="protein sequence ID" value="ABK15107.1"/>
    <property type="molecule type" value="Genomic_DNA"/>
</dbReference>
<keyword evidence="11" id="KW-0443">Lipid metabolism</keyword>
<sequence length="213" mass="23161">MRLKAQDLLSLMNAISGFSAMILAHLQIRDLSVLMLMAAALFDGADGIVARRSEQSELGPHLDSLADVVSFGVAPALMTFFLLKEPYLLMLSALYMLCGMLRLARYNISPKEWAHFEGLPITAAGLMLGVSMLLDSLIFTSCLMILLSALMVSTLPYPKLRDPRVVFVCMIVGAAALSALHLSGMRASAIVILISMAFYLIVPVVIPCTRRGR</sequence>
<dbReference type="InterPro" id="IPR000462">
    <property type="entry name" value="CDP-OH_P_trans"/>
</dbReference>
<evidence type="ECO:0000256" key="5">
    <source>
        <dbReference type="ARBA" id="ARBA00013174"/>
    </source>
</evidence>
<keyword evidence="12 17" id="KW-0472">Membrane</keyword>
<dbReference type="KEGG" id="mtp:Mthe_1331"/>
<keyword evidence="19" id="KW-1185">Reference proteome</keyword>
<evidence type="ECO:0000313" key="19">
    <source>
        <dbReference type="Proteomes" id="UP000000674"/>
    </source>
</evidence>
<keyword evidence="7" id="KW-0444">Lipid biosynthesis</keyword>
<evidence type="ECO:0000256" key="1">
    <source>
        <dbReference type="ARBA" id="ARBA00000287"/>
    </source>
</evidence>
<keyword evidence="9 17" id="KW-0812">Transmembrane</keyword>
<organism evidence="18 19">
    <name type="scientific">Methanothrix thermoacetophila (strain DSM 6194 / JCM 14653 / NBRC 101360 / PT)</name>
    <name type="common">Methanosaeta thermophila</name>
    <dbReference type="NCBI Taxonomy" id="349307"/>
    <lineage>
        <taxon>Archaea</taxon>
        <taxon>Methanobacteriati</taxon>
        <taxon>Methanobacteriota</taxon>
        <taxon>Stenosarchaea group</taxon>
        <taxon>Methanomicrobia</taxon>
        <taxon>Methanotrichales</taxon>
        <taxon>Methanotrichaceae</taxon>
        <taxon>Methanothrix</taxon>
    </lineage>
</organism>
<dbReference type="PROSITE" id="PS00379">
    <property type="entry name" value="CDP_ALCOHOL_P_TRANSF"/>
    <property type="match status" value="1"/>
</dbReference>
<evidence type="ECO:0000256" key="14">
    <source>
        <dbReference type="ARBA" id="ARBA00023264"/>
    </source>
</evidence>
<feature type="transmembrane region" description="Helical" evidence="17">
    <location>
        <begin position="189"/>
        <end position="208"/>
    </location>
</feature>
<feature type="transmembrane region" description="Helical" evidence="17">
    <location>
        <begin position="7"/>
        <end position="26"/>
    </location>
</feature>
<protein>
    <recommendedName>
        <fullName evidence="6">CDP-diacylglycerol--serine O-phosphatidyltransferase</fullName>
        <ecNumber evidence="5">2.7.8.8</ecNumber>
    </recommendedName>
    <alternativeName>
        <fullName evidence="15">Phosphatidylserine synthase</fullName>
    </alternativeName>
</protein>
<evidence type="ECO:0000256" key="15">
    <source>
        <dbReference type="ARBA" id="ARBA00032361"/>
    </source>
</evidence>
<dbReference type="NCBIfam" id="TIGR00473">
    <property type="entry name" value="pssA"/>
    <property type="match status" value="1"/>
</dbReference>
<reference evidence="18 19" key="1">
    <citation type="submission" date="2006-10" db="EMBL/GenBank/DDBJ databases">
        <title>Complete sequence of Methanosaeta thermophila PT.</title>
        <authorList>
            <consortium name="US DOE Joint Genome Institute"/>
            <person name="Copeland A."/>
            <person name="Lucas S."/>
            <person name="Lapidus A."/>
            <person name="Barry K."/>
            <person name="Detter J.C."/>
            <person name="Glavina del Rio T."/>
            <person name="Hammon N."/>
            <person name="Israni S."/>
            <person name="Pitluck S."/>
            <person name="Chain P."/>
            <person name="Malfatti S."/>
            <person name="Shin M."/>
            <person name="Vergez L."/>
            <person name="Schmutz J."/>
            <person name="Larimer F."/>
            <person name="Land M."/>
            <person name="Hauser L."/>
            <person name="Kyrpides N."/>
            <person name="Kim E."/>
            <person name="Smith K.S."/>
            <person name="Ingram-Smith C."/>
            <person name="Richardson P."/>
        </authorList>
    </citation>
    <scope>NUCLEOTIDE SEQUENCE [LARGE SCALE GENOMIC DNA]</scope>
    <source>
        <strain evidence="19">DSM 6194 / JCM 14653 / NBRC 101360 / PT</strain>
    </source>
</reference>
<evidence type="ECO:0000256" key="10">
    <source>
        <dbReference type="ARBA" id="ARBA00022989"/>
    </source>
</evidence>
<dbReference type="Gene3D" id="1.20.120.1760">
    <property type="match status" value="1"/>
</dbReference>
<evidence type="ECO:0000256" key="8">
    <source>
        <dbReference type="ARBA" id="ARBA00022679"/>
    </source>
</evidence>
<dbReference type="GeneID" id="4462137"/>
<gene>
    <name evidence="18" type="ordered locus">Mthe_1331</name>
</gene>
<proteinExistence type="inferred from homology"/>
<dbReference type="RefSeq" id="WP_011696499.1">
    <property type="nucleotide sequence ID" value="NC_008553.1"/>
</dbReference>
<evidence type="ECO:0000256" key="11">
    <source>
        <dbReference type="ARBA" id="ARBA00023098"/>
    </source>
</evidence>
<evidence type="ECO:0000256" key="16">
    <source>
        <dbReference type="RuleBase" id="RU003750"/>
    </source>
</evidence>
<keyword evidence="14" id="KW-1208">Phospholipid metabolism</keyword>
<name>A0B8T3_METTP</name>
<dbReference type="STRING" id="349307.Mthe_1331"/>
<comment type="similarity">
    <text evidence="4 16">Belongs to the CDP-alcohol phosphatidyltransferase class-I family.</text>
</comment>
<dbReference type="GO" id="GO:0016020">
    <property type="term" value="C:membrane"/>
    <property type="evidence" value="ECO:0007669"/>
    <property type="project" value="UniProtKB-SubCell"/>
</dbReference>
<comment type="catalytic activity">
    <reaction evidence="1">
        <text>a CDP-1,2-diacyl-sn-glycerol + L-serine = a 1,2-diacyl-sn-glycero-3-phospho-L-serine + CMP + H(+)</text>
        <dbReference type="Rhea" id="RHEA:16913"/>
        <dbReference type="ChEBI" id="CHEBI:15378"/>
        <dbReference type="ChEBI" id="CHEBI:33384"/>
        <dbReference type="ChEBI" id="CHEBI:57262"/>
        <dbReference type="ChEBI" id="CHEBI:58332"/>
        <dbReference type="ChEBI" id="CHEBI:60377"/>
        <dbReference type="EC" id="2.7.8.8"/>
    </reaction>
</comment>
<accession>A0B8T3</accession>
<keyword evidence="8 16" id="KW-0808">Transferase</keyword>